<keyword evidence="1" id="KW-0472">Membrane</keyword>
<keyword evidence="1" id="KW-1133">Transmembrane helix</keyword>
<sequence length="42" mass="4699">MGHGVWWRRLGWLLAIWCASVAALAVLAYLMRLLMRAAGLSN</sequence>
<name>A0ABT5K000_9BURK</name>
<proteinExistence type="predicted"/>
<protein>
    <submittedName>
        <fullName evidence="2">DUF2474 family protein</fullName>
    </submittedName>
</protein>
<keyword evidence="3" id="KW-1185">Reference proteome</keyword>
<dbReference type="Proteomes" id="UP001221208">
    <property type="component" value="Unassembled WGS sequence"/>
</dbReference>
<dbReference type="RefSeq" id="WP_273670870.1">
    <property type="nucleotide sequence ID" value="NZ_JAQQXR010000004.1"/>
</dbReference>
<evidence type="ECO:0000313" key="3">
    <source>
        <dbReference type="Proteomes" id="UP001221208"/>
    </source>
</evidence>
<reference evidence="2 3" key="1">
    <citation type="submission" date="2022-10" db="EMBL/GenBank/DDBJ databases">
        <title>Janthinobacterium sp. hw3 Genome sequencing.</title>
        <authorList>
            <person name="Park S."/>
        </authorList>
    </citation>
    <scope>NUCLEOTIDE SEQUENCE [LARGE SCALE GENOMIC DNA]</scope>
    <source>
        <strain evidence="3">hw3</strain>
    </source>
</reference>
<organism evidence="2 3">
    <name type="scientific">Janthinobacterium fluminis</name>
    <dbReference type="NCBI Taxonomy" id="2987524"/>
    <lineage>
        <taxon>Bacteria</taxon>
        <taxon>Pseudomonadati</taxon>
        <taxon>Pseudomonadota</taxon>
        <taxon>Betaproteobacteria</taxon>
        <taxon>Burkholderiales</taxon>
        <taxon>Oxalobacteraceae</taxon>
        <taxon>Janthinobacterium</taxon>
    </lineage>
</organism>
<evidence type="ECO:0000256" key="1">
    <source>
        <dbReference type="SAM" id="Phobius"/>
    </source>
</evidence>
<keyword evidence="1" id="KW-0812">Transmembrane</keyword>
<accession>A0ABT5K000</accession>
<gene>
    <name evidence="2" type="ORF">OIK44_11380</name>
</gene>
<comment type="caution">
    <text evidence="2">The sequence shown here is derived from an EMBL/GenBank/DDBJ whole genome shotgun (WGS) entry which is preliminary data.</text>
</comment>
<dbReference type="InterPro" id="IPR018895">
    <property type="entry name" value="DUF2474"/>
</dbReference>
<dbReference type="Pfam" id="PF10617">
    <property type="entry name" value="DUF2474"/>
    <property type="match status" value="1"/>
</dbReference>
<evidence type="ECO:0000313" key="2">
    <source>
        <dbReference type="EMBL" id="MDC8758189.1"/>
    </source>
</evidence>
<dbReference type="EMBL" id="JAQQXR010000004">
    <property type="protein sequence ID" value="MDC8758189.1"/>
    <property type="molecule type" value="Genomic_DNA"/>
</dbReference>
<feature type="transmembrane region" description="Helical" evidence="1">
    <location>
        <begin position="12"/>
        <end position="31"/>
    </location>
</feature>